<dbReference type="Pfam" id="PF21327">
    <property type="entry name" value="GspA_C39-like"/>
    <property type="match status" value="1"/>
</dbReference>
<dbReference type="InterPro" id="IPR052026">
    <property type="entry name" value="ExeA_AAA_ATPase_DNA-bind"/>
</dbReference>
<dbReference type="PATRIC" id="fig|626887.3.peg.4540"/>
<dbReference type="AlphaFoldDB" id="N6VVQ6"/>
<dbReference type="CDD" id="cd00009">
    <property type="entry name" value="AAA"/>
    <property type="match status" value="1"/>
</dbReference>
<evidence type="ECO:0000313" key="3">
    <source>
        <dbReference type="EMBL" id="ENO14250.1"/>
    </source>
</evidence>
<sequence>MYYEFFGFREPPFSIAPDPRYLYLSERHKEALAHLMYGVQGQGGFIVITGEVGTGKTTVCRCFIENVPENVDIALVLNPRLSARELLSSICDELGIRHPSGSSIKRLIDLVNHHLLEAHANGRHQVLIIDEAQNLSADVLEQLRLLTNLETAEKKLLQIVLLGQPELQEILETRQLRQLSQRITARYHLDAIGRDELPAYLRYRLSVAGQRSEFFSSSALGRLYRLSGGIPRVINLICDRALLGAYSEGTHEVGKKHIDRAAKEVLGNKQVVGKQRQHRGLGYLRVASITAAILAAVVVSWAAVERLGSDNADGVASKGQAAEVVEEASPASEQTTEEGGDEAPSVASDSPAKEPETASKAATEQVEVVEQPFIDGPDGSPTEPRVPPNWLAVMEKPGKDQTQAYRNLFSRWGFEYEPTEYPYACDFAETIGLRCLHRQGNWRSIEQLDRPVILRLFDDEGNPRYATLVNLENGIARLMLGDERLDLPLETVDRYWLGDYSLVWRLPPYQSTLVPSGEAVSEEAWLSARLMELITTLESNVARQDELIASSLQEQIQWYQSRNGLIPDGIAGAKTLIQMNSDLYPSIPTLAPSRRQTAEVR</sequence>
<dbReference type="SUPFAM" id="SSF52540">
    <property type="entry name" value="P-loop containing nucleoside triphosphate hydrolases"/>
    <property type="match status" value="1"/>
</dbReference>
<feature type="region of interest" description="Disordered" evidence="1">
    <location>
        <begin position="312"/>
        <end position="365"/>
    </location>
</feature>
<dbReference type="Gene3D" id="3.40.50.300">
    <property type="entry name" value="P-loop containing nucleotide triphosphate hydrolases"/>
    <property type="match status" value="1"/>
</dbReference>
<reference evidence="3 4" key="1">
    <citation type="journal article" date="2013" name="Genome Announc.">
        <title>Genome Sequence of the Polycyclic Aromatic Hydrocarbon-Degrading Bacterium Strain Marinobacter nanhaiticus D15-8WT.</title>
        <authorList>
            <person name="Cui Z."/>
            <person name="Gao W."/>
            <person name="Li Q."/>
            <person name="Xu G."/>
            <person name="Zheng L."/>
        </authorList>
    </citation>
    <scope>NUCLEOTIDE SEQUENCE [LARGE SCALE GENOMIC DNA]</scope>
    <source>
        <strain evidence="3 4">D15-8W</strain>
    </source>
</reference>
<dbReference type="InterPro" id="IPR036365">
    <property type="entry name" value="PGBD-like_sf"/>
</dbReference>
<dbReference type="InterPro" id="IPR003593">
    <property type="entry name" value="AAA+_ATPase"/>
</dbReference>
<dbReference type="GO" id="GO:0016887">
    <property type="term" value="F:ATP hydrolysis activity"/>
    <property type="evidence" value="ECO:0007669"/>
    <property type="project" value="InterPro"/>
</dbReference>
<dbReference type="eggNOG" id="COG3267">
    <property type="taxonomic scope" value="Bacteria"/>
</dbReference>
<dbReference type="Pfam" id="PF13401">
    <property type="entry name" value="AAA_22"/>
    <property type="match status" value="1"/>
</dbReference>
<comment type="caution">
    <text evidence="3">The sequence shown here is derived from an EMBL/GenBank/DDBJ whole genome shotgun (WGS) entry which is preliminary data.</text>
</comment>
<dbReference type="PANTHER" id="PTHR35894">
    <property type="entry name" value="GENERAL SECRETION PATHWAY PROTEIN A-RELATED"/>
    <property type="match status" value="1"/>
</dbReference>
<dbReference type="RefSeq" id="WP_004582470.1">
    <property type="nucleotide sequence ID" value="NZ_AP028878.1"/>
</dbReference>
<organism evidence="3 4">
    <name type="scientific">Marinobacter nanhaiticus D15-8W</name>
    <dbReference type="NCBI Taxonomy" id="626887"/>
    <lineage>
        <taxon>Bacteria</taxon>
        <taxon>Pseudomonadati</taxon>
        <taxon>Pseudomonadota</taxon>
        <taxon>Gammaproteobacteria</taxon>
        <taxon>Pseudomonadales</taxon>
        <taxon>Marinobacteraceae</taxon>
        <taxon>Marinobacter</taxon>
    </lineage>
</organism>
<dbReference type="EMBL" id="APLQ01000014">
    <property type="protein sequence ID" value="ENO14250.1"/>
    <property type="molecule type" value="Genomic_DNA"/>
</dbReference>
<proteinExistence type="predicted"/>
<keyword evidence="4" id="KW-1185">Reference proteome</keyword>
<evidence type="ECO:0000259" key="2">
    <source>
        <dbReference type="SMART" id="SM00382"/>
    </source>
</evidence>
<dbReference type="STRING" id="626887.J057_22690"/>
<dbReference type="SMART" id="SM00382">
    <property type="entry name" value="AAA"/>
    <property type="match status" value="1"/>
</dbReference>
<dbReference type="OrthoDB" id="9780149at2"/>
<dbReference type="Pfam" id="PF01471">
    <property type="entry name" value="PG_binding_1"/>
    <property type="match status" value="1"/>
</dbReference>
<dbReference type="HOGENOM" id="CLU_024125_2_1_6"/>
<gene>
    <name evidence="3" type="ORF">J057_22690</name>
</gene>
<evidence type="ECO:0000313" key="4">
    <source>
        <dbReference type="Proteomes" id="UP000013165"/>
    </source>
</evidence>
<dbReference type="SUPFAM" id="SSF47090">
    <property type="entry name" value="PGBD-like"/>
    <property type="match status" value="1"/>
</dbReference>
<dbReference type="PANTHER" id="PTHR35894:SF1">
    <property type="entry name" value="PHOSPHORIBULOKINASE _ URIDINE KINASE FAMILY"/>
    <property type="match status" value="1"/>
</dbReference>
<name>N6VVQ6_9GAMM</name>
<feature type="domain" description="AAA+ ATPase" evidence="2">
    <location>
        <begin position="42"/>
        <end position="196"/>
    </location>
</feature>
<dbReference type="InterPro" id="IPR049945">
    <property type="entry name" value="AAA_22"/>
</dbReference>
<feature type="compositionally biased region" description="Low complexity" evidence="1">
    <location>
        <begin position="321"/>
        <end position="333"/>
    </location>
</feature>
<protein>
    <submittedName>
        <fullName evidence="3">Peptidoglycan-binding protein</fullName>
    </submittedName>
</protein>
<evidence type="ECO:0000256" key="1">
    <source>
        <dbReference type="SAM" id="MobiDB-lite"/>
    </source>
</evidence>
<dbReference type="InterPro" id="IPR048809">
    <property type="entry name" value="GspA_C39-like"/>
</dbReference>
<dbReference type="InterPro" id="IPR002477">
    <property type="entry name" value="Peptidoglycan-bd-like"/>
</dbReference>
<dbReference type="Gene3D" id="3.90.70.10">
    <property type="entry name" value="Cysteine proteinases"/>
    <property type="match status" value="1"/>
</dbReference>
<accession>N6VVQ6</accession>
<dbReference type="InterPro" id="IPR027417">
    <property type="entry name" value="P-loop_NTPase"/>
</dbReference>
<dbReference type="Proteomes" id="UP000013165">
    <property type="component" value="Unassembled WGS sequence"/>
</dbReference>